<feature type="compositionally biased region" description="Polar residues" evidence="1">
    <location>
        <begin position="14"/>
        <end position="24"/>
    </location>
</feature>
<comment type="caution">
    <text evidence="3">The sequence shown here is derived from an EMBL/GenBank/DDBJ whole genome shotgun (WGS) entry which is preliminary data.</text>
</comment>
<organism evidence="3 4">
    <name type="scientific">Micromonospora echinofusca</name>
    <dbReference type="NCBI Taxonomy" id="47858"/>
    <lineage>
        <taxon>Bacteria</taxon>
        <taxon>Bacillati</taxon>
        <taxon>Actinomycetota</taxon>
        <taxon>Actinomycetes</taxon>
        <taxon>Micromonosporales</taxon>
        <taxon>Micromonosporaceae</taxon>
        <taxon>Micromonospora</taxon>
    </lineage>
</organism>
<keyword evidence="2" id="KW-0812">Transmembrane</keyword>
<dbReference type="RefSeq" id="WP_208817854.1">
    <property type="nucleotide sequence ID" value="NZ_WVUH01000600.1"/>
</dbReference>
<evidence type="ECO:0000313" key="3">
    <source>
        <dbReference type="EMBL" id="MBO4210792.1"/>
    </source>
</evidence>
<gene>
    <name evidence="3" type="ORF">GSF22_33080</name>
</gene>
<dbReference type="NCBIfam" id="TIGR01167">
    <property type="entry name" value="LPXTG_anchor"/>
    <property type="match status" value="1"/>
</dbReference>
<keyword evidence="4" id="KW-1185">Reference proteome</keyword>
<dbReference type="Proteomes" id="UP000823521">
    <property type="component" value="Unassembled WGS sequence"/>
</dbReference>
<reference evidence="3 4" key="1">
    <citation type="submission" date="2019-12" db="EMBL/GenBank/DDBJ databases">
        <title>Whole genome sequencing of endophytic Actinobacterium Micromonospora sp. MPMI6T.</title>
        <authorList>
            <person name="Evv R."/>
            <person name="Podile A.R."/>
        </authorList>
    </citation>
    <scope>NUCLEOTIDE SEQUENCE [LARGE SCALE GENOMIC DNA]</scope>
    <source>
        <strain evidence="3 4">MPMI6</strain>
    </source>
</reference>
<sequence length="381" mass="39278">AVATDPTPAASPTRAGQTATPTGSTCVSTADARYKHKFDGRAGTASIELLNGPLCAGQEQPLALVSYVAPSAKFALPQYLFDTSVKSFGAPKEGELAVTRLEFAVEVPACFTQVDFVFGDKLIDPLTDSGDRYGDRKVGSPKGIGAQSKGRQAWYNGGQESCVAAPEVEVLSDCDGSVTLKLINRKGNAAATFVVAGSEGFSRTVTVPIKGIEEVELDARSAKEITVTADGKEVYQGRWTKPQDCQEPEVGKPETGHTSTCTELTFTITNPANGISLTSTFTPSTGKAQTVTIEPGRTAKVTFPGEAGLTVTVTGDLASEKPVAWEKPANCAGGGGAGGGDGDLPLTGAAAGGIAAAAGVLLVVGGVLYLMARRRRVRFTA</sequence>
<evidence type="ECO:0000256" key="2">
    <source>
        <dbReference type="SAM" id="Phobius"/>
    </source>
</evidence>
<proteinExistence type="predicted"/>
<accession>A0ABS3W1Y9</accession>
<dbReference type="EMBL" id="WVUH01000600">
    <property type="protein sequence ID" value="MBO4210792.1"/>
    <property type="molecule type" value="Genomic_DNA"/>
</dbReference>
<feature type="transmembrane region" description="Helical" evidence="2">
    <location>
        <begin position="350"/>
        <end position="372"/>
    </location>
</feature>
<evidence type="ECO:0000256" key="1">
    <source>
        <dbReference type="SAM" id="MobiDB-lite"/>
    </source>
</evidence>
<feature type="region of interest" description="Disordered" evidence="1">
    <location>
        <begin position="1"/>
        <end position="24"/>
    </location>
</feature>
<protein>
    <submittedName>
        <fullName evidence="3">LPXTG cell wall anchor domain-containing protein</fullName>
    </submittedName>
</protein>
<keyword evidence="2" id="KW-1133">Transmembrane helix</keyword>
<keyword evidence="2" id="KW-0472">Membrane</keyword>
<feature type="non-terminal residue" evidence="3">
    <location>
        <position position="1"/>
    </location>
</feature>
<name>A0ABS3W1Y9_MICEH</name>
<evidence type="ECO:0000313" key="4">
    <source>
        <dbReference type="Proteomes" id="UP000823521"/>
    </source>
</evidence>